<evidence type="ECO:0000256" key="2">
    <source>
        <dbReference type="ARBA" id="ARBA00005636"/>
    </source>
</evidence>
<dbReference type="Pfam" id="PF00181">
    <property type="entry name" value="Ribosomal_L2_N"/>
    <property type="match status" value="1"/>
</dbReference>
<evidence type="ECO:0000256" key="5">
    <source>
        <dbReference type="ARBA" id="ARBA00023274"/>
    </source>
</evidence>
<dbReference type="SMART" id="SM01383">
    <property type="entry name" value="Ribosomal_L2"/>
    <property type="match status" value="1"/>
</dbReference>
<evidence type="ECO:0000256" key="3">
    <source>
        <dbReference type="ARBA" id="ARBA00022980"/>
    </source>
</evidence>
<evidence type="ECO:0000259" key="9">
    <source>
        <dbReference type="SMART" id="SM01382"/>
    </source>
</evidence>
<feature type="domain" description="Large ribosomal subunit protein uL2 RNA-binding" evidence="10">
    <location>
        <begin position="140"/>
        <end position="216"/>
    </location>
</feature>
<keyword evidence="5" id="KW-0687">Ribonucleoprotein</keyword>
<dbReference type="Gene3D" id="2.30.30.30">
    <property type="match status" value="1"/>
</dbReference>
<comment type="function">
    <text evidence="6">Component of the mitochondrial ribosome (mitoribosome), a dedicated translation machinery responsible for the synthesis of mitochondrial genome-encoded proteins, including at least some of the essential transmembrane subunits of the mitochondrial respiratory chain. The mitoribosomes are attached to the mitochondrial inner membrane and translation products are cotranslationally integrated into the membrane.</text>
</comment>
<keyword evidence="4" id="KW-0496">Mitochondrion</keyword>
<evidence type="ECO:0000256" key="6">
    <source>
        <dbReference type="ARBA" id="ARBA00037226"/>
    </source>
</evidence>
<dbReference type="InterPro" id="IPR008991">
    <property type="entry name" value="Translation_prot_SH3-like_sf"/>
</dbReference>
<evidence type="ECO:0000256" key="1">
    <source>
        <dbReference type="ARBA" id="ARBA00004173"/>
    </source>
</evidence>
<dbReference type="NCBIfam" id="TIGR01171">
    <property type="entry name" value="rplB_bact"/>
    <property type="match status" value="1"/>
</dbReference>
<dbReference type="InterPro" id="IPR022669">
    <property type="entry name" value="Ribosomal_uL2_C"/>
</dbReference>
<proteinExistence type="inferred from homology"/>
<dbReference type="PANTHER" id="PTHR13691">
    <property type="entry name" value="RIBOSOMAL PROTEIN L2"/>
    <property type="match status" value="1"/>
</dbReference>
<protein>
    <recommendedName>
        <fullName evidence="7">Large ribosomal subunit protein uL2m</fullName>
    </recommendedName>
</protein>
<feature type="region of interest" description="Disordered" evidence="8">
    <location>
        <begin position="351"/>
        <end position="408"/>
    </location>
</feature>
<dbReference type="FunFam" id="2.40.50.140:FF:000128">
    <property type="entry name" value="50S ribosomal protein L2"/>
    <property type="match status" value="1"/>
</dbReference>
<evidence type="ECO:0000256" key="7">
    <source>
        <dbReference type="ARBA" id="ARBA00069872"/>
    </source>
</evidence>
<dbReference type="InterPro" id="IPR005880">
    <property type="entry name" value="Ribosomal_uL2_bac/org-type"/>
</dbReference>
<dbReference type="Proteomes" id="UP001303373">
    <property type="component" value="Chromosome 3"/>
</dbReference>
<gene>
    <name evidence="11" type="ORF">R9X50_00240300</name>
</gene>
<dbReference type="GO" id="GO:0003723">
    <property type="term" value="F:RNA binding"/>
    <property type="evidence" value="ECO:0007669"/>
    <property type="project" value="InterPro"/>
</dbReference>
<evidence type="ECO:0000259" key="10">
    <source>
        <dbReference type="SMART" id="SM01383"/>
    </source>
</evidence>
<feature type="domain" description="Large ribosomal subunit protein uL2 C-terminal" evidence="9">
    <location>
        <begin position="243"/>
        <end position="376"/>
    </location>
</feature>
<dbReference type="InterPro" id="IPR014722">
    <property type="entry name" value="Rib_uL2_dom2"/>
</dbReference>
<dbReference type="SUPFAM" id="SSF50104">
    <property type="entry name" value="Translation proteins SH3-like domain"/>
    <property type="match status" value="1"/>
</dbReference>
<feature type="region of interest" description="Disordered" evidence="8">
    <location>
        <begin position="132"/>
        <end position="156"/>
    </location>
</feature>
<dbReference type="Pfam" id="PF03947">
    <property type="entry name" value="Ribosomal_L2_C"/>
    <property type="match status" value="1"/>
</dbReference>
<evidence type="ECO:0000313" key="12">
    <source>
        <dbReference type="Proteomes" id="UP001303373"/>
    </source>
</evidence>
<dbReference type="SUPFAM" id="SSF50249">
    <property type="entry name" value="Nucleic acid-binding proteins"/>
    <property type="match status" value="1"/>
</dbReference>
<dbReference type="EMBL" id="CP138582">
    <property type="protein sequence ID" value="WPG99585.1"/>
    <property type="molecule type" value="Genomic_DNA"/>
</dbReference>
<comment type="subcellular location">
    <subcellularLocation>
        <location evidence="1">Mitochondrion</location>
    </subcellularLocation>
</comment>
<evidence type="ECO:0000256" key="8">
    <source>
        <dbReference type="SAM" id="MobiDB-lite"/>
    </source>
</evidence>
<dbReference type="Gene3D" id="4.10.950.10">
    <property type="entry name" value="Ribosomal protein L2, domain 3"/>
    <property type="match status" value="1"/>
</dbReference>
<dbReference type="GO" id="GO:0005762">
    <property type="term" value="C:mitochondrial large ribosomal subunit"/>
    <property type="evidence" value="ECO:0007669"/>
    <property type="project" value="TreeGrafter"/>
</dbReference>
<dbReference type="PANTHER" id="PTHR13691:SF5">
    <property type="entry name" value="LARGE RIBOSOMAL SUBUNIT PROTEIN UL2M"/>
    <property type="match status" value="1"/>
</dbReference>
<dbReference type="SMART" id="SM01382">
    <property type="entry name" value="Ribosomal_L2_C"/>
    <property type="match status" value="1"/>
</dbReference>
<reference evidence="11 12" key="1">
    <citation type="submission" date="2023-11" db="EMBL/GenBank/DDBJ databases">
        <title>An acidophilic fungus is an integral part of prey digestion in a carnivorous sundew plant.</title>
        <authorList>
            <person name="Tsai I.J."/>
        </authorList>
    </citation>
    <scope>NUCLEOTIDE SEQUENCE [LARGE SCALE GENOMIC DNA]</scope>
    <source>
        <strain evidence="11">169a</strain>
    </source>
</reference>
<dbReference type="FunFam" id="2.30.30.30:FF:000034">
    <property type="entry name" value="50S ribosomal protein L2"/>
    <property type="match status" value="1"/>
</dbReference>
<accession>A0AAQ3R3G0</accession>
<evidence type="ECO:0000256" key="4">
    <source>
        <dbReference type="ARBA" id="ARBA00023128"/>
    </source>
</evidence>
<dbReference type="InterPro" id="IPR012340">
    <property type="entry name" value="NA-bd_OB-fold"/>
</dbReference>
<dbReference type="GO" id="GO:0032543">
    <property type="term" value="P:mitochondrial translation"/>
    <property type="evidence" value="ECO:0007669"/>
    <property type="project" value="TreeGrafter"/>
</dbReference>
<evidence type="ECO:0000313" key="11">
    <source>
        <dbReference type="EMBL" id="WPG99585.1"/>
    </source>
</evidence>
<comment type="similarity">
    <text evidence="2">Belongs to the universal ribosomal protein uL2 family.</text>
</comment>
<dbReference type="InterPro" id="IPR002171">
    <property type="entry name" value="Ribosomal_uL2"/>
</dbReference>
<organism evidence="11 12">
    <name type="scientific">Acrodontium crateriforme</name>
    <dbReference type="NCBI Taxonomy" id="150365"/>
    <lineage>
        <taxon>Eukaryota</taxon>
        <taxon>Fungi</taxon>
        <taxon>Dikarya</taxon>
        <taxon>Ascomycota</taxon>
        <taxon>Pezizomycotina</taxon>
        <taxon>Dothideomycetes</taxon>
        <taxon>Dothideomycetidae</taxon>
        <taxon>Mycosphaerellales</taxon>
        <taxon>Teratosphaeriaceae</taxon>
        <taxon>Acrodontium</taxon>
    </lineage>
</organism>
<dbReference type="AlphaFoldDB" id="A0AAQ3R3G0"/>
<keyword evidence="12" id="KW-1185">Reference proteome</keyword>
<sequence>MAIRLRIQNACPIPRRDSYPAVSPLTANACRTRFNPPAKMLQPRLRSVCTTCRSLLSSLRPRSYATAAVEQPLAAPSLAASTQFSPGSGPMRKQTGFQLKTYKPRTPGVRHLRRPINDHLWKGGPYRKLTFAKVGHGKGGRNNSGRVVMRHRGGGHRRRIRTVDYVRSAPGKHLVERIEYDPNRSAHLALVENLRTKEKSYIIAAEGMRAGDTVESYRSGIPKELLKSMGGVLDPGMLAAKTAFRGNCLPMHMVPLGTQIYNVGSTPNKGAVFCRSAGTYATVIAKDDSGKKVKDVTVRLQSGEIRKVAADACATIGVASNPHWQFRQLGKAGRSRWLNIRPTVRGLAMNACDHPHGGGRGKSKGNVQPVSIWGTPAKGGYKTRRKRNPNKYLVQDRPRNQGKRRAAK</sequence>
<dbReference type="InterPro" id="IPR022666">
    <property type="entry name" value="Ribosomal_uL2_RNA-bd_dom"/>
</dbReference>
<dbReference type="FunFam" id="4.10.950.10:FF:000001">
    <property type="entry name" value="50S ribosomal protein L2"/>
    <property type="match status" value="1"/>
</dbReference>
<dbReference type="GO" id="GO:0003735">
    <property type="term" value="F:structural constituent of ribosome"/>
    <property type="evidence" value="ECO:0007669"/>
    <property type="project" value="InterPro"/>
</dbReference>
<dbReference type="InterPro" id="IPR014726">
    <property type="entry name" value="Ribosomal_uL2_dom3"/>
</dbReference>
<dbReference type="Gene3D" id="2.40.50.140">
    <property type="entry name" value="Nucleic acid-binding proteins"/>
    <property type="match status" value="1"/>
</dbReference>
<keyword evidence="3" id="KW-0689">Ribosomal protein</keyword>
<dbReference type="GO" id="GO:0016740">
    <property type="term" value="F:transferase activity"/>
    <property type="evidence" value="ECO:0007669"/>
    <property type="project" value="InterPro"/>
</dbReference>
<name>A0AAQ3R3G0_9PEZI</name>